<evidence type="ECO:0000313" key="2">
    <source>
        <dbReference type="EMBL" id="JAD56439.1"/>
    </source>
</evidence>
<dbReference type="EMBL" id="GBRH01241456">
    <property type="protein sequence ID" value="JAD56439.1"/>
    <property type="molecule type" value="Transcribed_RNA"/>
</dbReference>
<feature type="region of interest" description="Disordered" evidence="1">
    <location>
        <begin position="1"/>
        <end position="28"/>
    </location>
</feature>
<organism evidence="2">
    <name type="scientific">Arundo donax</name>
    <name type="common">Giant reed</name>
    <name type="synonym">Donax arundinaceus</name>
    <dbReference type="NCBI Taxonomy" id="35708"/>
    <lineage>
        <taxon>Eukaryota</taxon>
        <taxon>Viridiplantae</taxon>
        <taxon>Streptophyta</taxon>
        <taxon>Embryophyta</taxon>
        <taxon>Tracheophyta</taxon>
        <taxon>Spermatophyta</taxon>
        <taxon>Magnoliopsida</taxon>
        <taxon>Liliopsida</taxon>
        <taxon>Poales</taxon>
        <taxon>Poaceae</taxon>
        <taxon>PACMAD clade</taxon>
        <taxon>Arundinoideae</taxon>
        <taxon>Arundineae</taxon>
        <taxon>Arundo</taxon>
    </lineage>
</organism>
<reference evidence="2" key="1">
    <citation type="submission" date="2014-09" db="EMBL/GenBank/DDBJ databases">
        <authorList>
            <person name="Magalhaes I.L.F."/>
            <person name="Oliveira U."/>
            <person name="Santos F.R."/>
            <person name="Vidigal T.H.D.A."/>
            <person name="Brescovit A.D."/>
            <person name="Santos A.J."/>
        </authorList>
    </citation>
    <scope>NUCLEOTIDE SEQUENCE</scope>
    <source>
        <tissue evidence="2">Shoot tissue taken approximately 20 cm above the soil surface</tissue>
    </source>
</reference>
<accession>A0A0A9AXG3</accession>
<proteinExistence type="predicted"/>
<name>A0A0A9AXG3_ARUDO</name>
<protein>
    <submittedName>
        <fullName evidence="2">Uncharacterized protein</fullName>
    </submittedName>
</protein>
<reference evidence="2" key="2">
    <citation type="journal article" date="2015" name="Data Brief">
        <title>Shoot transcriptome of the giant reed, Arundo donax.</title>
        <authorList>
            <person name="Barrero R.A."/>
            <person name="Guerrero F.D."/>
            <person name="Moolhuijzen P."/>
            <person name="Goolsby J.A."/>
            <person name="Tidwell J."/>
            <person name="Bellgard S.E."/>
            <person name="Bellgard M.I."/>
        </authorList>
    </citation>
    <scope>NUCLEOTIDE SEQUENCE</scope>
    <source>
        <tissue evidence="2">Shoot tissue taken approximately 20 cm above the soil surface</tissue>
    </source>
</reference>
<evidence type="ECO:0000256" key="1">
    <source>
        <dbReference type="SAM" id="MobiDB-lite"/>
    </source>
</evidence>
<sequence length="79" mass="8846">MPVEAGELRPTTRRWRDPTSPRHPPSTVAAVLHSSQSAGLTRRLYCLPTNVPICFLLYGLWSMCQQAPSILGCTRRIII</sequence>
<dbReference type="AlphaFoldDB" id="A0A0A9AXG3"/>